<name>A0A941B7I6_9ACTN</name>
<feature type="compositionally biased region" description="Polar residues" evidence="1">
    <location>
        <begin position="63"/>
        <end position="78"/>
    </location>
</feature>
<evidence type="ECO:0000313" key="2">
    <source>
        <dbReference type="EMBL" id="MBQ0848008.1"/>
    </source>
</evidence>
<keyword evidence="3" id="KW-1185">Reference proteome</keyword>
<comment type="caution">
    <text evidence="2">The sequence shown here is derived from an EMBL/GenBank/DDBJ whole genome shotgun (WGS) entry which is preliminary data.</text>
</comment>
<proteinExistence type="predicted"/>
<evidence type="ECO:0000313" key="3">
    <source>
        <dbReference type="Proteomes" id="UP000677413"/>
    </source>
</evidence>
<gene>
    <name evidence="2" type="ORF">J8N05_07255</name>
</gene>
<dbReference type="AlphaFoldDB" id="A0A941B7I6"/>
<evidence type="ECO:0000256" key="1">
    <source>
        <dbReference type="SAM" id="MobiDB-lite"/>
    </source>
</evidence>
<protein>
    <submittedName>
        <fullName evidence="2">Uncharacterized protein</fullName>
    </submittedName>
</protein>
<accession>A0A941B7I6</accession>
<feature type="region of interest" description="Disordered" evidence="1">
    <location>
        <begin position="60"/>
        <end position="110"/>
    </location>
</feature>
<reference evidence="2 3" key="1">
    <citation type="submission" date="2021-04" db="EMBL/GenBank/DDBJ databases">
        <authorList>
            <person name="Tang X."/>
            <person name="Zhou X."/>
            <person name="Chen X."/>
            <person name="Cernava T."/>
            <person name="Zhang C."/>
        </authorList>
    </citation>
    <scope>NUCLEOTIDE SEQUENCE [LARGE SCALE GENOMIC DNA]</scope>
    <source>
        <strain evidence="2 3">BH-SS-21</strain>
    </source>
</reference>
<organism evidence="2 3">
    <name type="scientific">Streptomyces liliiviolaceus</name>
    <dbReference type="NCBI Taxonomy" id="2823109"/>
    <lineage>
        <taxon>Bacteria</taxon>
        <taxon>Bacillati</taxon>
        <taxon>Actinomycetota</taxon>
        <taxon>Actinomycetes</taxon>
        <taxon>Kitasatosporales</taxon>
        <taxon>Streptomycetaceae</taxon>
        <taxon>Streptomyces</taxon>
    </lineage>
</organism>
<sequence>MFGEAGLYDASGRGEVSAYADDEAVPQLARVCVPQGMGEVVVAVGAQGLADKEVSRIVDSPATERSTVLAHSSDTSRAATVVPDTVDDAEGRSGQGDEQPGPLADRVGDVLAADQASTDEVEGVACVEA</sequence>
<dbReference type="EMBL" id="JAGPYQ010000001">
    <property type="protein sequence ID" value="MBQ0848008.1"/>
    <property type="molecule type" value="Genomic_DNA"/>
</dbReference>
<dbReference type="Proteomes" id="UP000677413">
    <property type="component" value="Unassembled WGS sequence"/>
</dbReference>